<feature type="domain" description="Metallo-beta-lactamase" evidence="1">
    <location>
        <begin position="26"/>
        <end position="199"/>
    </location>
</feature>
<dbReference type="EMBL" id="BAAAZH010000002">
    <property type="protein sequence ID" value="GAA4109333.1"/>
    <property type="molecule type" value="Genomic_DNA"/>
</dbReference>
<dbReference type="PANTHER" id="PTHR46233:SF4">
    <property type="entry name" value="METALLO-BETA-LACTAMASE DOMAIN-CONTAINING PROTEIN"/>
    <property type="match status" value="1"/>
</dbReference>
<dbReference type="RefSeq" id="WP_344731484.1">
    <property type="nucleotide sequence ID" value="NZ_BAAAZH010000002.1"/>
</dbReference>
<dbReference type="Pfam" id="PF00753">
    <property type="entry name" value="Lactamase_B"/>
    <property type="match status" value="1"/>
</dbReference>
<dbReference type="Proteomes" id="UP001501495">
    <property type="component" value="Unassembled WGS sequence"/>
</dbReference>
<name>A0ABP7XAP8_9ACTN</name>
<gene>
    <name evidence="2" type="ORF">GCM10022215_03560</name>
</gene>
<evidence type="ECO:0000313" key="2">
    <source>
        <dbReference type="EMBL" id="GAA4109333.1"/>
    </source>
</evidence>
<dbReference type="CDD" id="cd06262">
    <property type="entry name" value="metallo-hydrolase-like_MBL-fold"/>
    <property type="match status" value="1"/>
</dbReference>
<organism evidence="2 3">
    <name type="scientific">Nocardioides fonticola</name>
    <dbReference type="NCBI Taxonomy" id="450363"/>
    <lineage>
        <taxon>Bacteria</taxon>
        <taxon>Bacillati</taxon>
        <taxon>Actinomycetota</taxon>
        <taxon>Actinomycetes</taxon>
        <taxon>Propionibacteriales</taxon>
        <taxon>Nocardioidaceae</taxon>
        <taxon>Nocardioides</taxon>
    </lineage>
</organism>
<dbReference type="SUPFAM" id="SSF56281">
    <property type="entry name" value="Metallo-hydrolase/oxidoreductase"/>
    <property type="match status" value="1"/>
</dbReference>
<dbReference type="InterPro" id="IPR036866">
    <property type="entry name" value="RibonucZ/Hydroxyglut_hydro"/>
</dbReference>
<dbReference type="SMART" id="SM00849">
    <property type="entry name" value="Lactamase_B"/>
    <property type="match status" value="1"/>
</dbReference>
<protein>
    <submittedName>
        <fullName evidence="2">MBL fold metallo-hydrolase</fullName>
    </submittedName>
</protein>
<dbReference type="InterPro" id="IPR001279">
    <property type="entry name" value="Metallo-B-lactamas"/>
</dbReference>
<reference evidence="3" key="1">
    <citation type="journal article" date="2019" name="Int. J. Syst. Evol. Microbiol.">
        <title>The Global Catalogue of Microorganisms (GCM) 10K type strain sequencing project: providing services to taxonomists for standard genome sequencing and annotation.</title>
        <authorList>
            <consortium name="The Broad Institute Genomics Platform"/>
            <consortium name="The Broad Institute Genome Sequencing Center for Infectious Disease"/>
            <person name="Wu L."/>
            <person name="Ma J."/>
        </authorList>
    </citation>
    <scope>NUCLEOTIDE SEQUENCE [LARGE SCALE GENOMIC DNA]</scope>
    <source>
        <strain evidence="3">JCM 16703</strain>
    </source>
</reference>
<proteinExistence type="predicted"/>
<evidence type="ECO:0000259" key="1">
    <source>
        <dbReference type="SMART" id="SM00849"/>
    </source>
</evidence>
<accession>A0ABP7XAP8</accession>
<dbReference type="Gene3D" id="3.60.15.10">
    <property type="entry name" value="Ribonuclease Z/Hydroxyacylglutathione hydrolase-like"/>
    <property type="match status" value="1"/>
</dbReference>
<evidence type="ECO:0000313" key="3">
    <source>
        <dbReference type="Proteomes" id="UP001501495"/>
    </source>
</evidence>
<dbReference type="InterPro" id="IPR051453">
    <property type="entry name" value="MBL_Glyoxalase_II"/>
</dbReference>
<keyword evidence="3" id="KW-1185">Reference proteome</keyword>
<sequence>MAGAVRVDHGTAAGTFSLDGETFEVENNIWVVGDDDECVVIDAPHDVEAILGVVGARRVKAILLTHAHDDHCRMAPALRERVTAPIMLHPDERPLWELTHGDAETGEHLWDLDLADGVTVTVGSGDDAVTLTALHTPGHAPGAVCFSAPALGCVFTGDTLFHGGPGATGRSFSDRPTLEASIRAKLFGLPADTVVHTGHGEDTTIGAEAELLGA</sequence>
<dbReference type="PANTHER" id="PTHR46233">
    <property type="entry name" value="HYDROXYACYLGLUTATHIONE HYDROLASE GLOC"/>
    <property type="match status" value="1"/>
</dbReference>
<comment type="caution">
    <text evidence="2">The sequence shown here is derived from an EMBL/GenBank/DDBJ whole genome shotgun (WGS) entry which is preliminary data.</text>
</comment>